<dbReference type="InterPro" id="IPR013656">
    <property type="entry name" value="PAS_4"/>
</dbReference>
<dbReference type="Gene3D" id="3.30.450.290">
    <property type="match status" value="1"/>
</dbReference>
<feature type="transmembrane region" description="Helical" evidence="10">
    <location>
        <begin position="206"/>
        <end position="227"/>
    </location>
</feature>
<reference evidence="14 15" key="1">
    <citation type="submission" date="2018-01" db="EMBL/GenBank/DDBJ databases">
        <title>Novel co-symbiosis in the lucinid bivalve Phacoides pectinatus.</title>
        <authorList>
            <person name="Lim S.J."/>
            <person name="Davis B.G."/>
            <person name="Gill D.E."/>
            <person name="Engel A.S."/>
            <person name="Anderson L.C."/>
            <person name="Campbell B.J."/>
        </authorList>
    </citation>
    <scope>NUCLEOTIDE SEQUENCE [LARGE SCALE GENOMIC DNA]</scope>
    <source>
        <strain evidence="14">N3_P5</strain>
    </source>
</reference>
<dbReference type="InterPro" id="IPR000014">
    <property type="entry name" value="PAS"/>
</dbReference>
<evidence type="ECO:0000256" key="9">
    <source>
        <dbReference type="ARBA" id="ARBA00023012"/>
    </source>
</evidence>
<dbReference type="PROSITE" id="PS50109">
    <property type="entry name" value="HIS_KIN"/>
    <property type="match status" value="1"/>
</dbReference>
<keyword evidence="6" id="KW-0547">Nucleotide-binding</keyword>
<evidence type="ECO:0000256" key="7">
    <source>
        <dbReference type="ARBA" id="ARBA00022777"/>
    </source>
</evidence>
<dbReference type="PROSITE" id="PS50885">
    <property type="entry name" value="HAMP"/>
    <property type="match status" value="1"/>
</dbReference>
<dbReference type="Pfam" id="PF00512">
    <property type="entry name" value="HisKA"/>
    <property type="match status" value="1"/>
</dbReference>
<dbReference type="PANTHER" id="PTHR43065:SF10">
    <property type="entry name" value="PEROXIDE STRESS-ACTIVATED HISTIDINE KINASE MAK3"/>
    <property type="match status" value="1"/>
</dbReference>
<protein>
    <recommendedName>
        <fullName evidence="3">histidine kinase</fullName>
        <ecNumber evidence="3">2.7.13.3</ecNumber>
    </recommendedName>
</protein>
<evidence type="ECO:0000259" key="11">
    <source>
        <dbReference type="PROSITE" id="PS50109"/>
    </source>
</evidence>
<dbReference type="Gene3D" id="1.10.8.500">
    <property type="entry name" value="HAMP domain in histidine kinase"/>
    <property type="match status" value="1"/>
</dbReference>
<evidence type="ECO:0000256" key="6">
    <source>
        <dbReference type="ARBA" id="ARBA00022741"/>
    </source>
</evidence>
<feature type="domain" description="PAS" evidence="12">
    <location>
        <begin position="286"/>
        <end position="331"/>
    </location>
</feature>
<feature type="domain" description="HAMP" evidence="13">
    <location>
        <begin position="229"/>
        <end position="281"/>
    </location>
</feature>
<dbReference type="Pfam" id="PF02518">
    <property type="entry name" value="HATPase_c"/>
    <property type="match status" value="1"/>
</dbReference>
<dbReference type="SMART" id="SM00388">
    <property type="entry name" value="HisKA"/>
    <property type="match status" value="1"/>
</dbReference>
<keyword evidence="10" id="KW-0812">Transmembrane</keyword>
<dbReference type="GO" id="GO:0005524">
    <property type="term" value="F:ATP binding"/>
    <property type="evidence" value="ECO:0007669"/>
    <property type="project" value="UniProtKB-KW"/>
</dbReference>
<dbReference type="SMART" id="SM00387">
    <property type="entry name" value="HATPase_c"/>
    <property type="match status" value="1"/>
</dbReference>
<evidence type="ECO:0000256" key="4">
    <source>
        <dbReference type="ARBA" id="ARBA00022553"/>
    </source>
</evidence>
<dbReference type="Gene3D" id="3.30.450.20">
    <property type="entry name" value="PAS domain"/>
    <property type="match status" value="1"/>
</dbReference>
<keyword evidence="4" id="KW-0597">Phosphoprotein</keyword>
<dbReference type="EMBL" id="PQCO01000191">
    <property type="protein sequence ID" value="PUE01888.1"/>
    <property type="molecule type" value="Genomic_DNA"/>
</dbReference>
<evidence type="ECO:0000256" key="5">
    <source>
        <dbReference type="ARBA" id="ARBA00022679"/>
    </source>
</evidence>
<dbReference type="SUPFAM" id="SSF47384">
    <property type="entry name" value="Homodimeric domain of signal transducing histidine kinase"/>
    <property type="match status" value="1"/>
</dbReference>
<evidence type="ECO:0000259" key="12">
    <source>
        <dbReference type="PROSITE" id="PS50112"/>
    </source>
</evidence>
<dbReference type="PROSITE" id="PS50112">
    <property type="entry name" value="PAS"/>
    <property type="match status" value="1"/>
</dbReference>
<dbReference type="SUPFAM" id="SSF55785">
    <property type="entry name" value="PYP-like sensor domain (PAS domain)"/>
    <property type="match status" value="1"/>
</dbReference>
<evidence type="ECO:0000313" key="14">
    <source>
        <dbReference type="EMBL" id="PUE01888.1"/>
    </source>
</evidence>
<dbReference type="CDD" id="cd06225">
    <property type="entry name" value="HAMP"/>
    <property type="match status" value="1"/>
</dbReference>
<evidence type="ECO:0000256" key="1">
    <source>
        <dbReference type="ARBA" id="ARBA00000085"/>
    </source>
</evidence>
<evidence type="ECO:0000259" key="13">
    <source>
        <dbReference type="PROSITE" id="PS50885"/>
    </source>
</evidence>
<evidence type="ECO:0000256" key="2">
    <source>
        <dbReference type="ARBA" id="ARBA00004370"/>
    </source>
</evidence>
<dbReference type="Proteomes" id="UP000250928">
    <property type="component" value="Unassembled WGS sequence"/>
</dbReference>
<dbReference type="AlphaFoldDB" id="A0A6N4DYG0"/>
<keyword evidence="7 14" id="KW-0418">Kinase</keyword>
<dbReference type="InterPro" id="IPR004358">
    <property type="entry name" value="Sig_transdc_His_kin-like_C"/>
</dbReference>
<evidence type="ECO:0000256" key="10">
    <source>
        <dbReference type="SAM" id="Phobius"/>
    </source>
</evidence>
<comment type="caution">
    <text evidence="14">The sequence shown here is derived from an EMBL/GenBank/DDBJ whole genome shotgun (WGS) entry which is preliminary data.</text>
</comment>
<dbReference type="GO" id="GO:0000155">
    <property type="term" value="F:phosphorelay sensor kinase activity"/>
    <property type="evidence" value="ECO:0007669"/>
    <property type="project" value="InterPro"/>
</dbReference>
<feature type="domain" description="Histidine kinase" evidence="11">
    <location>
        <begin position="426"/>
        <end position="640"/>
    </location>
</feature>
<dbReference type="SUPFAM" id="SSF55874">
    <property type="entry name" value="ATPase domain of HSP90 chaperone/DNA topoisomerase II/histidine kinase"/>
    <property type="match status" value="1"/>
</dbReference>
<keyword evidence="8" id="KW-0067">ATP-binding</keyword>
<keyword evidence="10" id="KW-0472">Membrane</keyword>
<organism evidence="14 15">
    <name type="scientific">Candidatus Sedimenticola endophacoides</name>
    <dbReference type="NCBI Taxonomy" id="2548426"/>
    <lineage>
        <taxon>Bacteria</taxon>
        <taxon>Pseudomonadati</taxon>
        <taxon>Pseudomonadota</taxon>
        <taxon>Gammaproteobacteria</taxon>
        <taxon>Chromatiales</taxon>
        <taxon>Sedimenticolaceae</taxon>
        <taxon>Sedimenticola</taxon>
    </lineage>
</organism>
<proteinExistence type="predicted"/>
<dbReference type="CDD" id="cd00130">
    <property type="entry name" value="PAS"/>
    <property type="match status" value="1"/>
</dbReference>
<dbReference type="PANTHER" id="PTHR43065">
    <property type="entry name" value="SENSOR HISTIDINE KINASE"/>
    <property type="match status" value="1"/>
</dbReference>
<dbReference type="InterPro" id="IPR035965">
    <property type="entry name" value="PAS-like_dom_sf"/>
</dbReference>
<dbReference type="PRINTS" id="PR00344">
    <property type="entry name" value="BCTRLSENSOR"/>
</dbReference>
<comment type="catalytic activity">
    <reaction evidence="1">
        <text>ATP + protein L-histidine = ADP + protein N-phospho-L-histidine.</text>
        <dbReference type="EC" id="2.7.13.3"/>
    </reaction>
</comment>
<evidence type="ECO:0000256" key="3">
    <source>
        <dbReference type="ARBA" id="ARBA00012438"/>
    </source>
</evidence>
<dbReference type="CDD" id="cd00082">
    <property type="entry name" value="HisKA"/>
    <property type="match status" value="1"/>
</dbReference>
<accession>A0A6N4DYG0</accession>
<dbReference type="SMART" id="SM00304">
    <property type="entry name" value="HAMP"/>
    <property type="match status" value="1"/>
</dbReference>
<dbReference type="InterPro" id="IPR036890">
    <property type="entry name" value="HATPase_C_sf"/>
</dbReference>
<dbReference type="GO" id="GO:0016020">
    <property type="term" value="C:membrane"/>
    <property type="evidence" value="ECO:0007669"/>
    <property type="project" value="UniProtKB-SubCell"/>
</dbReference>
<dbReference type="InterPro" id="IPR003594">
    <property type="entry name" value="HATPase_dom"/>
</dbReference>
<dbReference type="InterPro" id="IPR003661">
    <property type="entry name" value="HisK_dim/P_dom"/>
</dbReference>
<gene>
    <name evidence="14" type="ORF">C3L24_07135</name>
</gene>
<keyword evidence="5" id="KW-0808">Transferase</keyword>
<keyword evidence="10" id="KW-1133">Transmembrane helix</keyword>
<dbReference type="InterPro" id="IPR036097">
    <property type="entry name" value="HisK_dim/P_sf"/>
</dbReference>
<evidence type="ECO:0000256" key="8">
    <source>
        <dbReference type="ARBA" id="ARBA00022840"/>
    </source>
</evidence>
<evidence type="ECO:0000313" key="15">
    <source>
        <dbReference type="Proteomes" id="UP000250928"/>
    </source>
</evidence>
<name>A0A6N4DYG0_9GAMM</name>
<dbReference type="Pfam" id="PF08448">
    <property type="entry name" value="PAS_4"/>
    <property type="match status" value="1"/>
</dbReference>
<comment type="subcellular location">
    <subcellularLocation>
        <location evidence="2">Membrane</location>
    </subcellularLocation>
</comment>
<dbReference type="InterPro" id="IPR005467">
    <property type="entry name" value="His_kinase_dom"/>
</dbReference>
<dbReference type="SUPFAM" id="SSF158472">
    <property type="entry name" value="HAMP domain-like"/>
    <property type="match status" value="1"/>
</dbReference>
<feature type="transmembrane region" description="Helical" evidence="10">
    <location>
        <begin position="30"/>
        <end position="53"/>
    </location>
</feature>
<dbReference type="InterPro" id="IPR003660">
    <property type="entry name" value="HAMP_dom"/>
</dbReference>
<dbReference type="Pfam" id="PF00672">
    <property type="entry name" value="HAMP"/>
    <property type="match status" value="1"/>
</dbReference>
<dbReference type="Gene3D" id="1.10.287.130">
    <property type="match status" value="1"/>
</dbReference>
<dbReference type="EC" id="2.7.13.3" evidence="3"/>
<keyword evidence="9" id="KW-0902">Two-component regulatory system</keyword>
<dbReference type="Gene3D" id="3.30.565.10">
    <property type="entry name" value="Histidine kinase-like ATPase, C-terminal domain"/>
    <property type="match status" value="1"/>
</dbReference>
<sequence length="648" mass="71193">MSVERDNKEPSPRRGGGFLLWIGESLTRKFLLGTAFGLLTTSLVFLLLFLGMYRAQLQFERSEASRQVNALLQASLENAMLKRDLEGLRDIVERLGRQDGITSVMIINPANEVRFTSEPSLLGHRYSPETDSTCIQCHAGGERSGQYTMFMENEQGKEVLRSVNPVQNKTPCTKCHGPLEVNPVNGVLFVDYDAATIRENAQNTTLILMGAGALVVFVTLTGGWWFMRRFVLSPVNQLSGASARIAHGQLATRVTLEGNDELARLGNSFNDMASHLQSSLRQIRENESYLQGLIDAIPDGVRVIDQQYRVITCNGAYSRQIGLTPEQIKSRHCYELGYGLSAPCPPTMITCPLHEIVDNGQPIKCLHKFQLESGRALDVEIIAAPLRVVREGREQVLIVESIRDLSKQIKFSQEQKLSALGLLAAGVAHEIGNPLGSIRLALQSLERASAAGEVDSEETLSYLRLVDSEIDKCIDVSQRLLKLSSGQMHAKDLVCLNTALTETISLLSWEGKAKGVVIEQRLTDSDMRLLAIESDIRMIVLNLVLNAFYAMPDGGTLTVSSRREENALVMSFADSGVGISHQDMPHIFDPFFTKRASKERGTGLGLSITKNLVEKFGGRITVASEPGKGAVFDVTLPMTELDDSVGSV</sequence>